<evidence type="ECO:0000313" key="2">
    <source>
        <dbReference type="EMBL" id="SDE86481.1"/>
    </source>
</evidence>
<evidence type="ECO:0000313" key="3">
    <source>
        <dbReference type="Proteomes" id="UP000182114"/>
    </source>
</evidence>
<feature type="domain" description="Heavy metal binding" evidence="1">
    <location>
        <begin position="43"/>
        <end position="69"/>
    </location>
</feature>
<dbReference type="Pfam" id="PF19335">
    <property type="entry name" value="HMBD"/>
    <property type="match status" value="1"/>
</dbReference>
<dbReference type="RefSeq" id="WP_074538156.1">
    <property type="nucleotide sequence ID" value="NZ_FNBD01000004.1"/>
</dbReference>
<proteinExistence type="predicted"/>
<dbReference type="PROSITE" id="PS51257">
    <property type="entry name" value="PROKAR_LIPOPROTEIN"/>
    <property type="match status" value="1"/>
</dbReference>
<protein>
    <recommendedName>
        <fullName evidence="1">Heavy metal binding domain-containing protein</fullName>
    </recommendedName>
</protein>
<dbReference type="InterPro" id="IPR045800">
    <property type="entry name" value="HMBD"/>
</dbReference>
<dbReference type="AlphaFoldDB" id="A0A1G7GEG8"/>
<evidence type="ECO:0000259" key="1">
    <source>
        <dbReference type="Pfam" id="PF19335"/>
    </source>
</evidence>
<dbReference type="EMBL" id="FNBD01000004">
    <property type="protein sequence ID" value="SDE86481.1"/>
    <property type="molecule type" value="Genomic_DNA"/>
</dbReference>
<organism evidence="2 3">
    <name type="scientific">Cellulophaga baltica</name>
    <dbReference type="NCBI Taxonomy" id="76594"/>
    <lineage>
        <taxon>Bacteria</taxon>
        <taxon>Pseudomonadati</taxon>
        <taxon>Bacteroidota</taxon>
        <taxon>Flavobacteriia</taxon>
        <taxon>Flavobacteriales</taxon>
        <taxon>Flavobacteriaceae</taxon>
        <taxon>Cellulophaga</taxon>
    </lineage>
</organism>
<dbReference type="eggNOG" id="ENOG5033BRX">
    <property type="taxonomic scope" value="Bacteria"/>
</dbReference>
<dbReference type="Proteomes" id="UP000182114">
    <property type="component" value="Unassembled WGS sequence"/>
</dbReference>
<sequence length="184" mass="19969">MKIKAIITPIVICLLTVSIFTACKDKKENGKPDKVSEIVDATYSCPMNCEDGKSYHEAGSCPVCKMDLMLVTTDKIMTCEAHKEGKCSCEGATCKCANCKEHAGKITCEMHEDGKCKCEGDTCACTNCEEHAKKMSCSIGEDGKCADKNCKKHQKNKDCVMNEDGKCICESGKCTCVDCASKNK</sequence>
<gene>
    <name evidence="2" type="ORF">SAMN04487992_104325</name>
</gene>
<accession>A0A1G7GEG8</accession>
<reference evidence="3" key="1">
    <citation type="submission" date="2016-10" db="EMBL/GenBank/DDBJ databases">
        <authorList>
            <person name="Varghese N."/>
            <person name="Submissions S."/>
        </authorList>
    </citation>
    <scope>NUCLEOTIDE SEQUENCE [LARGE SCALE GENOMIC DNA]</scope>
    <source>
        <strain evidence="3">DSM 24729</strain>
    </source>
</reference>
<keyword evidence="3" id="KW-1185">Reference proteome</keyword>
<name>A0A1G7GEG8_9FLAO</name>
<dbReference type="GO" id="GO:0046872">
    <property type="term" value="F:metal ion binding"/>
    <property type="evidence" value="ECO:0007669"/>
    <property type="project" value="InterPro"/>
</dbReference>